<protein>
    <submittedName>
        <fullName evidence="1">Putative Auxilin-like clathrin uncoating factor SWA2</fullName>
    </submittedName>
</protein>
<dbReference type="InParanoid" id="H0EUG7"/>
<dbReference type="OrthoDB" id="1717591at2759"/>
<evidence type="ECO:0000313" key="2">
    <source>
        <dbReference type="Proteomes" id="UP000005446"/>
    </source>
</evidence>
<dbReference type="InterPro" id="IPR036869">
    <property type="entry name" value="J_dom_sf"/>
</dbReference>
<dbReference type="HOGENOM" id="CLU_3224699_0_0_1"/>
<sequence>MKAIGKCHPDKIAQDATTETRMIAGLVFATLNESWDKFKAQNGM</sequence>
<gene>
    <name evidence="1" type="ORF">M7I_6393</name>
</gene>
<proteinExistence type="predicted"/>
<dbReference type="SUPFAM" id="SSF46565">
    <property type="entry name" value="Chaperone J-domain"/>
    <property type="match status" value="1"/>
</dbReference>
<accession>H0EUG7</accession>
<comment type="caution">
    <text evidence="1">The sequence shown here is derived from an EMBL/GenBank/DDBJ whole genome shotgun (WGS) entry which is preliminary data.</text>
</comment>
<keyword evidence="2" id="KW-1185">Reference proteome</keyword>
<reference evidence="1 2" key="1">
    <citation type="journal article" date="2012" name="Eukaryot. Cell">
        <title>Genome sequence of the fungus Glarea lozoyensis: the first genome sequence of a species from the Helotiaceae family.</title>
        <authorList>
            <person name="Youssar L."/>
            <person name="Gruening B.A."/>
            <person name="Erxleben A."/>
            <person name="Guenther S."/>
            <person name="Huettel W."/>
        </authorList>
    </citation>
    <scope>NUCLEOTIDE SEQUENCE [LARGE SCALE GENOMIC DNA]</scope>
    <source>
        <strain evidence="2">ATCC 74030 / MF5533</strain>
    </source>
</reference>
<dbReference type="EMBL" id="AGUE01000171">
    <property type="protein sequence ID" value="EHK97810.1"/>
    <property type="molecule type" value="Genomic_DNA"/>
</dbReference>
<dbReference type="Gene3D" id="1.10.287.110">
    <property type="entry name" value="DnaJ domain"/>
    <property type="match status" value="1"/>
</dbReference>
<dbReference type="Proteomes" id="UP000005446">
    <property type="component" value="Unassembled WGS sequence"/>
</dbReference>
<dbReference type="AlphaFoldDB" id="H0EUG7"/>
<organism evidence="1 2">
    <name type="scientific">Glarea lozoyensis (strain ATCC 74030 / MF5533)</name>
    <dbReference type="NCBI Taxonomy" id="1104152"/>
    <lineage>
        <taxon>Eukaryota</taxon>
        <taxon>Fungi</taxon>
        <taxon>Dikarya</taxon>
        <taxon>Ascomycota</taxon>
        <taxon>Pezizomycotina</taxon>
        <taxon>Leotiomycetes</taxon>
        <taxon>Helotiales</taxon>
        <taxon>Helotiaceae</taxon>
        <taxon>Glarea</taxon>
    </lineage>
</organism>
<name>H0EUG7_GLAL7</name>
<evidence type="ECO:0000313" key="1">
    <source>
        <dbReference type="EMBL" id="EHK97810.1"/>
    </source>
</evidence>